<evidence type="ECO:0000256" key="2">
    <source>
        <dbReference type="ARBA" id="ARBA00022741"/>
    </source>
</evidence>
<feature type="domain" description="ABC transporter" evidence="4">
    <location>
        <begin position="1"/>
        <end position="229"/>
    </location>
</feature>
<reference evidence="5 6" key="1">
    <citation type="submission" date="2023-07" db="EMBL/GenBank/DDBJ databases">
        <title>Genomic Encyclopedia of Type Strains, Phase IV (KMG-IV): sequencing the most valuable type-strain genomes for metagenomic binning, comparative biology and taxonomic classification.</title>
        <authorList>
            <person name="Goeker M."/>
        </authorList>
    </citation>
    <scope>NUCLEOTIDE SEQUENCE [LARGE SCALE GENOMIC DNA]</scope>
    <source>
        <strain evidence="5 6">DSM 23837</strain>
    </source>
</reference>
<proteinExistence type="predicted"/>
<evidence type="ECO:0000256" key="3">
    <source>
        <dbReference type="ARBA" id="ARBA00022840"/>
    </source>
</evidence>
<sequence length="287" mass="33434">MNTVELMNVTKKYKNFTLNNVSFSIKKGYITGFIGENGAGKSTTIKLIMNLIKRDSGDIRIFGDDNLQHSTKIKERIGFVYDENYFYEELTIKELRRIIAPFYSKWDDHLFQQYIDMFELPMNQRIKSFSKGMKMKTSIVFALAHHPDFIIMDEPTSGLDPIFRREILDIFHDVMLDEEKTIFFSSHITTDLDRIADYITFIHKGNIIFSQEKDILLERYSIVKGDKQLLDDDTKNEFVSIRQTSVGFEALTSNTQKTKAVFGDDVLYEKPSLEDIMYFTSKGDIHV</sequence>
<dbReference type="CDD" id="cd03230">
    <property type="entry name" value="ABC_DR_subfamily_A"/>
    <property type="match status" value="1"/>
</dbReference>
<evidence type="ECO:0000259" key="4">
    <source>
        <dbReference type="PROSITE" id="PS50893"/>
    </source>
</evidence>
<evidence type="ECO:0000313" key="5">
    <source>
        <dbReference type="EMBL" id="MDQ0176363.1"/>
    </source>
</evidence>
<accession>A0ABT9WST2</accession>
<dbReference type="InterPro" id="IPR051782">
    <property type="entry name" value="ABC_Transporter_VariousFunc"/>
</dbReference>
<dbReference type="EMBL" id="JAUSTT010000012">
    <property type="protein sequence ID" value="MDQ0176363.1"/>
    <property type="molecule type" value="Genomic_DNA"/>
</dbReference>
<dbReference type="PROSITE" id="PS50893">
    <property type="entry name" value="ABC_TRANSPORTER_2"/>
    <property type="match status" value="1"/>
</dbReference>
<keyword evidence="3 5" id="KW-0067">ATP-binding</keyword>
<keyword evidence="1" id="KW-0813">Transport</keyword>
<gene>
    <name evidence="5" type="ORF">J2S08_002207</name>
</gene>
<keyword evidence="6" id="KW-1185">Reference proteome</keyword>
<keyword evidence="2" id="KW-0547">Nucleotide-binding</keyword>
<comment type="caution">
    <text evidence="5">The sequence shown here is derived from an EMBL/GenBank/DDBJ whole genome shotgun (WGS) entry which is preliminary data.</text>
</comment>
<dbReference type="Pfam" id="PF00005">
    <property type="entry name" value="ABC_tran"/>
    <property type="match status" value="1"/>
</dbReference>
<dbReference type="PANTHER" id="PTHR42939:SF3">
    <property type="entry name" value="ABC TRANSPORTER ATP-BINDING COMPONENT"/>
    <property type="match status" value="1"/>
</dbReference>
<protein>
    <submittedName>
        <fullName evidence="5">ABC-2 type transport system ATP-binding protein</fullName>
    </submittedName>
</protein>
<evidence type="ECO:0000313" key="6">
    <source>
        <dbReference type="Proteomes" id="UP001223586"/>
    </source>
</evidence>
<dbReference type="Proteomes" id="UP001223586">
    <property type="component" value="Unassembled WGS sequence"/>
</dbReference>
<dbReference type="SMART" id="SM00382">
    <property type="entry name" value="AAA"/>
    <property type="match status" value="1"/>
</dbReference>
<dbReference type="PANTHER" id="PTHR42939">
    <property type="entry name" value="ABC TRANSPORTER ATP-BINDING PROTEIN ALBC-RELATED"/>
    <property type="match status" value="1"/>
</dbReference>
<dbReference type="InterPro" id="IPR003439">
    <property type="entry name" value="ABC_transporter-like_ATP-bd"/>
</dbReference>
<evidence type="ECO:0000256" key="1">
    <source>
        <dbReference type="ARBA" id="ARBA00022448"/>
    </source>
</evidence>
<dbReference type="Gene3D" id="3.40.50.300">
    <property type="entry name" value="P-loop containing nucleotide triphosphate hydrolases"/>
    <property type="match status" value="1"/>
</dbReference>
<dbReference type="GO" id="GO:0005524">
    <property type="term" value="F:ATP binding"/>
    <property type="evidence" value="ECO:0007669"/>
    <property type="project" value="UniProtKB-KW"/>
</dbReference>
<dbReference type="InterPro" id="IPR027417">
    <property type="entry name" value="P-loop_NTPase"/>
</dbReference>
<organism evidence="5 6">
    <name type="scientific">Bacillus chungangensis</name>
    <dbReference type="NCBI Taxonomy" id="587633"/>
    <lineage>
        <taxon>Bacteria</taxon>
        <taxon>Bacillati</taxon>
        <taxon>Bacillota</taxon>
        <taxon>Bacilli</taxon>
        <taxon>Bacillales</taxon>
        <taxon>Bacillaceae</taxon>
        <taxon>Bacillus</taxon>
    </lineage>
</organism>
<dbReference type="SUPFAM" id="SSF52540">
    <property type="entry name" value="P-loop containing nucleoside triphosphate hydrolases"/>
    <property type="match status" value="1"/>
</dbReference>
<name>A0ABT9WST2_9BACI</name>
<dbReference type="InterPro" id="IPR003593">
    <property type="entry name" value="AAA+_ATPase"/>
</dbReference>